<sequence length="119" mass="13446">MAVPAVLVVSMTFEPPVIDILGPIQETTITKLNDQLPLVCTNSSRGRKRPEGFVRRDAPHPHWHMELRGMIAEIPAKMAIILAILDALEEEGGWGFHDGHSVTLDFEEAHKFFFMRKSR</sequence>
<dbReference type="OrthoDB" id="239036at2759"/>
<accession>A0A0S4JBB4</accession>
<dbReference type="VEuPathDB" id="TriTrypDB:BSAL_09835"/>
<organism evidence="1 2">
    <name type="scientific">Bodo saltans</name>
    <name type="common">Flagellated protozoan</name>
    <dbReference type="NCBI Taxonomy" id="75058"/>
    <lineage>
        <taxon>Eukaryota</taxon>
        <taxon>Discoba</taxon>
        <taxon>Euglenozoa</taxon>
        <taxon>Kinetoplastea</taxon>
        <taxon>Metakinetoplastina</taxon>
        <taxon>Eubodonida</taxon>
        <taxon>Bodonidae</taxon>
        <taxon>Bodo</taxon>
    </lineage>
</organism>
<dbReference type="PANTHER" id="PTHR39665:SF1">
    <property type="entry name" value="PARAFLAGELLAR ROD COMPONENT"/>
    <property type="match status" value="1"/>
</dbReference>
<evidence type="ECO:0000313" key="2">
    <source>
        <dbReference type="Proteomes" id="UP000051952"/>
    </source>
</evidence>
<name>A0A0S4JBB4_BODSA</name>
<proteinExistence type="predicted"/>
<dbReference type="CDD" id="cd22648">
    <property type="entry name" value="Q4D6Q6-like"/>
    <property type="match status" value="1"/>
</dbReference>
<evidence type="ECO:0000313" key="1">
    <source>
        <dbReference type="EMBL" id="CUG87375.1"/>
    </source>
</evidence>
<reference evidence="2" key="1">
    <citation type="submission" date="2015-09" db="EMBL/GenBank/DDBJ databases">
        <authorList>
            <consortium name="Pathogen Informatics"/>
        </authorList>
    </citation>
    <scope>NUCLEOTIDE SEQUENCE [LARGE SCALE GENOMIC DNA]</scope>
    <source>
        <strain evidence="2">Lake Konstanz</strain>
    </source>
</reference>
<protein>
    <submittedName>
        <fullName evidence="1">Uncharacterized protein</fullName>
    </submittedName>
</protein>
<dbReference type="PANTHER" id="PTHR39665">
    <property type="entry name" value="PARAFLAGELLAR ROD COMPONENT-RELATED"/>
    <property type="match status" value="1"/>
</dbReference>
<gene>
    <name evidence="1" type="ORF">BSAL_09835</name>
</gene>
<dbReference type="EMBL" id="CYKH01001507">
    <property type="protein sequence ID" value="CUG87375.1"/>
    <property type="molecule type" value="Genomic_DNA"/>
</dbReference>
<dbReference type="Proteomes" id="UP000051952">
    <property type="component" value="Unassembled WGS sequence"/>
</dbReference>
<keyword evidence="2" id="KW-1185">Reference proteome</keyword>
<dbReference type="AlphaFoldDB" id="A0A0S4JBB4"/>